<feature type="transmembrane region" description="Helical" evidence="1">
    <location>
        <begin position="69"/>
        <end position="88"/>
    </location>
</feature>
<dbReference type="GO" id="GO:0106370">
    <property type="term" value="F:protein-L-histidine N-pros-methyltransferase activity"/>
    <property type="evidence" value="ECO:0007669"/>
    <property type="project" value="InterPro"/>
</dbReference>
<keyword evidence="1" id="KW-0472">Membrane</keyword>
<evidence type="ECO:0000256" key="1">
    <source>
        <dbReference type="SAM" id="Phobius"/>
    </source>
</evidence>
<name>A0AA35WZV4_GEOBA</name>
<reference evidence="2" key="1">
    <citation type="submission" date="2023-03" db="EMBL/GenBank/DDBJ databases">
        <authorList>
            <person name="Steffen K."/>
            <person name="Cardenas P."/>
        </authorList>
    </citation>
    <scope>NUCLEOTIDE SEQUENCE</scope>
</reference>
<evidence type="ECO:0000313" key="2">
    <source>
        <dbReference type="EMBL" id="CAI8032860.1"/>
    </source>
</evidence>
<accession>A0AA35WZV4</accession>
<dbReference type="GO" id="GO:0032259">
    <property type="term" value="P:methylation"/>
    <property type="evidence" value="ECO:0007669"/>
    <property type="project" value="UniProtKB-KW"/>
</dbReference>
<keyword evidence="2" id="KW-0808">Transferase</keyword>
<keyword evidence="3" id="KW-1185">Reference proteome</keyword>
<keyword evidence="1" id="KW-0812">Transmembrane</keyword>
<dbReference type="SUPFAM" id="SSF53335">
    <property type="entry name" value="S-adenosyl-L-methionine-dependent methyltransferases"/>
    <property type="match status" value="1"/>
</dbReference>
<dbReference type="Proteomes" id="UP001174909">
    <property type="component" value="Unassembled WGS sequence"/>
</dbReference>
<comment type="caution">
    <text evidence="2">The sequence shown here is derived from an EMBL/GenBank/DDBJ whole genome shotgun (WGS) entry which is preliminary data.</text>
</comment>
<proteinExistence type="predicted"/>
<dbReference type="EMBL" id="CASHTH010002633">
    <property type="protein sequence ID" value="CAI8032860.1"/>
    <property type="molecule type" value="Genomic_DNA"/>
</dbReference>
<dbReference type="PANTHER" id="PTHR12890:SF0">
    <property type="entry name" value="PROTEIN-L-HISTIDINE N-PROS-METHYLTRANSFERASE"/>
    <property type="match status" value="1"/>
</dbReference>
<organism evidence="2 3">
    <name type="scientific">Geodia barretti</name>
    <name type="common">Barrett's horny sponge</name>
    <dbReference type="NCBI Taxonomy" id="519541"/>
    <lineage>
        <taxon>Eukaryota</taxon>
        <taxon>Metazoa</taxon>
        <taxon>Porifera</taxon>
        <taxon>Demospongiae</taxon>
        <taxon>Heteroscleromorpha</taxon>
        <taxon>Tetractinellida</taxon>
        <taxon>Astrophorina</taxon>
        <taxon>Geodiidae</taxon>
        <taxon>Geodia</taxon>
    </lineage>
</organism>
<protein>
    <submittedName>
        <fullName evidence="2">Methyltransferase-like protein 9</fullName>
    </submittedName>
</protein>
<gene>
    <name evidence="2" type="ORF">GBAR_LOCUS18545</name>
</gene>
<dbReference type="AlphaFoldDB" id="A0AA35WZV4"/>
<dbReference type="Pfam" id="PF05219">
    <property type="entry name" value="DREV"/>
    <property type="match status" value="2"/>
</dbReference>
<keyword evidence="1" id="KW-1133">Transmembrane helix</keyword>
<evidence type="ECO:0000313" key="3">
    <source>
        <dbReference type="Proteomes" id="UP001174909"/>
    </source>
</evidence>
<keyword evidence="2" id="KW-0489">Methyltransferase</keyword>
<dbReference type="InterPro" id="IPR029063">
    <property type="entry name" value="SAM-dependent_MTases_sf"/>
</dbReference>
<sequence length="252" mass="28086">MRLATKRLLLSALESQETCANPSPPISEGYYTCDINRLGPHLAPYWRGLELDQETRGFLSESRRKSANVCLQLLYGAVYLFLCMFLSFTDINGLLEKGRMFVFSVAHLSVLLPPSLSPPSLVLDVGSGDGHVTDKLRAHLGPGTVLHVTEASAIMRRVLQKKGYKRFDLYTFLPTTGILTGPRQAPPTEKLPVRCERWEEGVSDLVTEVLHPLGFSLLSISKLPYLCEGDLHTNWFALQDIILVLSKDKTTN</sequence>
<dbReference type="PANTHER" id="PTHR12890">
    <property type="entry name" value="DREV PROTEIN"/>
    <property type="match status" value="1"/>
</dbReference>
<dbReference type="InterPro" id="IPR007884">
    <property type="entry name" value="METL9"/>
</dbReference>